<evidence type="ECO:0000313" key="3">
    <source>
        <dbReference type="Proteomes" id="UP000270224"/>
    </source>
</evidence>
<reference evidence="3" key="1">
    <citation type="submission" date="2018-11" db="EMBL/GenBank/DDBJ databases">
        <title>Proposal to divide the Flavobacteriaceae and reorganize its genera based on Amino Acid Identity values calculated from whole genome sequences.</title>
        <authorList>
            <person name="Nicholson A.C."/>
            <person name="Gulvik C.A."/>
            <person name="Whitney A.M."/>
            <person name="Humrighouse B.W."/>
            <person name="Bell M."/>
            <person name="Holmens B."/>
            <person name="Steigerwalt A."/>
            <person name="Villarma A."/>
            <person name="Sheth M."/>
            <person name="Batra D."/>
            <person name="Pryor J."/>
            <person name="Bernardet J.-F."/>
            <person name="Hugo C."/>
            <person name="Kampfer P."/>
            <person name="Newman J."/>
            <person name="Mcquiston J.R."/>
        </authorList>
    </citation>
    <scope>NUCLEOTIDE SEQUENCE [LARGE SCALE GENOMIC DNA]</scope>
    <source>
        <strain evidence="3">H3056</strain>
    </source>
</reference>
<name>A0A3N0X068_9FLAO</name>
<organism evidence="2 3">
    <name type="scientific">Kaistella daneshvariae</name>
    <dbReference type="NCBI Taxonomy" id="2487074"/>
    <lineage>
        <taxon>Bacteria</taxon>
        <taxon>Pseudomonadati</taxon>
        <taxon>Bacteroidota</taxon>
        <taxon>Flavobacteriia</taxon>
        <taxon>Flavobacteriales</taxon>
        <taxon>Weeksellaceae</taxon>
        <taxon>Chryseobacterium group</taxon>
        <taxon>Kaistella</taxon>
    </lineage>
</organism>
<gene>
    <name evidence="2" type="ORF">EGI11_02525</name>
</gene>
<accession>A0A3N0X068</accession>
<dbReference type="Proteomes" id="UP000270224">
    <property type="component" value="Unassembled WGS sequence"/>
</dbReference>
<comment type="caution">
    <text evidence="2">The sequence shown here is derived from an EMBL/GenBank/DDBJ whole genome shotgun (WGS) entry which is preliminary data.</text>
</comment>
<dbReference type="AlphaFoldDB" id="A0A3N0X068"/>
<feature type="region of interest" description="Disordered" evidence="1">
    <location>
        <begin position="79"/>
        <end position="100"/>
    </location>
</feature>
<evidence type="ECO:0000256" key="1">
    <source>
        <dbReference type="SAM" id="MobiDB-lite"/>
    </source>
</evidence>
<dbReference type="OrthoDB" id="1452939at2"/>
<dbReference type="EMBL" id="RJUG01000001">
    <property type="protein sequence ID" value="ROI10786.1"/>
    <property type="molecule type" value="Genomic_DNA"/>
</dbReference>
<dbReference type="RefSeq" id="WP_123264874.1">
    <property type="nucleotide sequence ID" value="NZ_RJUG01000001.1"/>
</dbReference>
<evidence type="ECO:0000313" key="2">
    <source>
        <dbReference type="EMBL" id="ROI10786.1"/>
    </source>
</evidence>
<proteinExistence type="predicted"/>
<protein>
    <submittedName>
        <fullName evidence="2">Uncharacterized protein</fullName>
    </submittedName>
</protein>
<feature type="compositionally biased region" description="Polar residues" evidence="1">
    <location>
        <begin position="91"/>
        <end position="100"/>
    </location>
</feature>
<sequence>MHNCEEYKAELDKLRMDLENDNDVQSEVIYIENQIKAELENLAYKDDDQLHLELLQEIARMKREFDFYDQEGELDMMFPDRHDEDFDEDSMSYNSVFGDD</sequence>